<dbReference type="AlphaFoldDB" id="A0A4C1VBR4"/>
<dbReference type="InterPro" id="IPR012337">
    <property type="entry name" value="RNaseH-like_sf"/>
</dbReference>
<protein>
    <submittedName>
        <fullName evidence="2">Uncharacterized protein</fullName>
    </submittedName>
</protein>
<evidence type="ECO:0000313" key="3">
    <source>
        <dbReference type="Proteomes" id="UP000299102"/>
    </source>
</evidence>
<evidence type="ECO:0000313" key="2">
    <source>
        <dbReference type="EMBL" id="GBP35707.1"/>
    </source>
</evidence>
<dbReference type="InterPro" id="IPR036397">
    <property type="entry name" value="RNaseH_sf"/>
</dbReference>
<reference evidence="2 3" key="1">
    <citation type="journal article" date="2019" name="Commun. Biol.">
        <title>The bagworm genome reveals a unique fibroin gene that provides high tensile strength.</title>
        <authorList>
            <person name="Kono N."/>
            <person name="Nakamura H."/>
            <person name="Ohtoshi R."/>
            <person name="Tomita M."/>
            <person name="Numata K."/>
            <person name="Arakawa K."/>
        </authorList>
    </citation>
    <scope>NUCLEOTIDE SEQUENCE [LARGE SCALE GENOMIC DNA]</scope>
</reference>
<dbReference type="Proteomes" id="UP000299102">
    <property type="component" value="Unassembled WGS sequence"/>
</dbReference>
<dbReference type="GO" id="GO:0003676">
    <property type="term" value="F:nucleic acid binding"/>
    <property type="evidence" value="ECO:0007669"/>
    <property type="project" value="InterPro"/>
</dbReference>
<gene>
    <name evidence="2" type="ORF">EVAR_82641_1</name>
</gene>
<name>A0A4C1VBR4_EUMVA</name>
<dbReference type="Gene3D" id="3.30.420.10">
    <property type="entry name" value="Ribonuclease H-like superfamily/Ribonuclease H"/>
    <property type="match status" value="1"/>
</dbReference>
<keyword evidence="3" id="KW-1185">Reference proteome</keyword>
<dbReference type="EMBL" id="BGZK01000308">
    <property type="protein sequence ID" value="GBP35707.1"/>
    <property type="molecule type" value="Genomic_DNA"/>
</dbReference>
<organism evidence="2 3">
    <name type="scientific">Eumeta variegata</name>
    <name type="common">Bagworm moth</name>
    <name type="synonym">Eumeta japonica</name>
    <dbReference type="NCBI Taxonomy" id="151549"/>
    <lineage>
        <taxon>Eukaryota</taxon>
        <taxon>Metazoa</taxon>
        <taxon>Ecdysozoa</taxon>
        <taxon>Arthropoda</taxon>
        <taxon>Hexapoda</taxon>
        <taxon>Insecta</taxon>
        <taxon>Pterygota</taxon>
        <taxon>Neoptera</taxon>
        <taxon>Endopterygota</taxon>
        <taxon>Lepidoptera</taxon>
        <taxon>Glossata</taxon>
        <taxon>Ditrysia</taxon>
        <taxon>Tineoidea</taxon>
        <taxon>Psychidae</taxon>
        <taxon>Oiketicinae</taxon>
        <taxon>Eumeta</taxon>
    </lineage>
</organism>
<accession>A0A4C1VBR4</accession>
<sequence>MAKIGTEARRRNNQKALNLQHCITCRLFRAVEYQHFDVPEKLDAIQKAVESKPVPRPINYAEAAAKSKTKRLAQQKIVPKPRSGSSHILIISSKYENHTAEQVVNKLHGVVEARKLGVVVDRVRRAKNQKVVLICSSAEDNKKIEERIRVQGADLKVSKPGTAIRDVLKINSDEEMTRSLRTHISDYLDWDRRPVYFDYLRHPTHVPEIGYERVEDLESQTMDRLDLVGPHLYTDGSRIEGKVSAALTEWQDREENWYSTLRLDPFCTVFRAETVALQRAIRRVKKGKDGLVNIISHSRSSLAVLTSPKTYTLWLKKLGVTSSRSLRKTGLCTYFGLERMPESRVTSVQTNSPGAPPSLRQQRTTTGFRYRMLKG</sequence>
<feature type="region of interest" description="Disordered" evidence="1">
    <location>
        <begin position="346"/>
        <end position="366"/>
    </location>
</feature>
<dbReference type="OrthoDB" id="411823at2759"/>
<comment type="caution">
    <text evidence="2">The sequence shown here is derived from an EMBL/GenBank/DDBJ whole genome shotgun (WGS) entry which is preliminary data.</text>
</comment>
<dbReference type="SUPFAM" id="SSF53098">
    <property type="entry name" value="Ribonuclease H-like"/>
    <property type="match status" value="1"/>
</dbReference>
<proteinExistence type="predicted"/>
<evidence type="ECO:0000256" key="1">
    <source>
        <dbReference type="SAM" id="MobiDB-lite"/>
    </source>
</evidence>